<dbReference type="EMBL" id="GG738912">
    <property type="protein sequence ID" value="EFC37965.1"/>
    <property type="molecule type" value="Genomic_DNA"/>
</dbReference>
<dbReference type="InterPro" id="IPR045068">
    <property type="entry name" value="BACURD1-3"/>
</dbReference>
<dbReference type="RefSeq" id="XP_002670709.1">
    <property type="nucleotide sequence ID" value="XM_002670663.1"/>
</dbReference>
<dbReference type="InterPro" id="IPR003131">
    <property type="entry name" value="T1-type_BTB"/>
</dbReference>
<name>D2VYT5_NAEGR</name>
<dbReference type="Pfam" id="PF02214">
    <property type="entry name" value="BTB_2"/>
    <property type="match status" value="1"/>
</dbReference>
<gene>
    <name evidence="2" type="ORF">NAEGRDRAFT_53336</name>
</gene>
<dbReference type="GO" id="GO:0051260">
    <property type="term" value="P:protein homooligomerization"/>
    <property type="evidence" value="ECO:0007669"/>
    <property type="project" value="InterPro"/>
</dbReference>
<evidence type="ECO:0000313" key="3">
    <source>
        <dbReference type="Proteomes" id="UP000006671"/>
    </source>
</evidence>
<protein>
    <submittedName>
        <fullName evidence="2">Predicted protein</fullName>
    </submittedName>
</protein>
<dbReference type="CDD" id="cd18316">
    <property type="entry name" value="BTB_POZ_KCTD-like"/>
    <property type="match status" value="1"/>
</dbReference>
<sequence>MMNNQTNETVEQANELKYELNSVVERLDQVVMAWSSKMTKRENDFQELQKLSTKFTFKEGEIIKLNISGIVFKVFKETLDQKIVKPKPTTIKFTNSRLRNEQSMEQSTEEVQYYPPNFFNVLMSGIHNLSMDKDTNAIFINRDPTHFHCILNYLRGQGHSKDFVLPKDSYALECLFIEARFYMLEGLMEIIERISPNIKQNYCRD</sequence>
<dbReference type="InterPro" id="IPR011333">
    <property type="entry name" value="SKP1/BTB/POZ_sf"/>
</dbReference>
<dbReference type="KEGG" id="ngr:NAEGRDRAFT_53336"/>
<accession>D2VYT5</accession>
<dbReference type="SUPFAM" id="SSF54695">
    <property type="entry name" value="POZ domain"/>
    <property type="match status" value="1"/>
</dbReference>
<dbReference type="VEuPathDB" id="AmoebaDB:NAEGRDRAFT_53336"/>
<evidence type="ECO:0000313" key="2">
    <source>
        <dbReference type="EMBL" id="EFC37965.1"/>
    </source>
</evidence>
<keyword evidence="3" id="KW-1185">Reference proteome</keyword>
<dbReference type="InParanoid" id="D2VYT5"/>
<evidence type="ECO:0000259" key="1">
    <source>
        <dbReference type="Pfam" id="PF02214"/>
    </source>
</evidence>
<reference evidence="2 3" key="1">
    <citation type="journal article" date="2010" name="Cell">
        <title>The genome of Naegleria gruberi illuminates early eukaryotic versatility.</title>
        <authorList>
            <person name="Fritz-Laylin L.K."/>
            <person name="Prochnik S.E."/>
            <person name="Ginger M.L."/>
            <person name="Dacks J.B."/>
            <person name="Carpenter M.L."/>
            <person name="Field M.C."/>
            <person name="Kuo A."/>
            <person name="Paredez A."/>
            <person name="Chapman J."/>
            <person name="Pham J."/>
            <person name="Shu S."/>
            <person name="Neupane R."/>
            <person name="Cipriano M."/>
            <person name="Mancuso J."/>
            <person name="Tu H."/>
            <person name="Salamov A."/>
            <person name="Lindquist E."/>
            <person name="Shapiro H."/>
            <person name="Lucas S."/>
            <person name="Grigoriev I.V."/>
            <person name="Cande W.Z."/>
            <person name="Fulton C."/>
            <person name="Rokhsar D.S."/>
            <person name="Dawson S.C."/>
        </authorList>
    </citation>
    <scope>NUCLEOTIDE SEQUENCE [LARGE SCALE GENOMIC DNA]</scope>
    <source>
        <strain evidence="2 3">NEG-M</strain>
    </source>
</reference>
<dbReference type="PANTHER" id="PTHR11145">
    <property type="entry name" value="BTB/POZ DOMAIN-CONTAINING ADAPTER FOR CUL3-MEDIATED RHOA DEGRADATION PROTEIN FAMILY MEMBER"/>
    <property type="match status" value="1"/>
</dbReference>
<dbReference type="AlphaFoldDB" id="D2VYT5"/>
<proteinExistence type="predicted"/>
<dbReference type="PANTHER" id="PTHR11145:SF8">
    <property type="entry name" value="RE57120P"/>
    <property type="match status" value="1"/>
</dbReference>
<feature type="domain" description="Potassium channel tetramerisation-type BTB" evidence="1">
    <location>
        <begin position="63"/>
        <end position="188"/>
    </location>
</feature>
<dbReference type="Gene3D" id="3.30.710.10">
    <property type="entry name" value="Potassium Channel Kv1.1, Chain A"/>
    <property type="match status" value="1"/>
</dbReference>
<organism evidence="3">
    <name type="scientific">Naegleria gruberi</name>
    <name type="common">Amoeba</name>
    <dbReference type="NCBI Taxonomy" id="5762"/>
    <lineage>
        <taxon>Eukaryota</taxon>
        <taxon>Discoba</taxon>
        <taxon>Heterolobosea</taxon>
        <taxon>Tetramitia</taxon>
        <taxon>Eutetramitia</taxon>
        <taxon>Vahlkampfiidae</taxon>
        <taxon>Naegleria</taxon>
    </lineage>
</organism>
<dbReference type="OrthoDB" id="2414723at2759"/>
<dbReference type="Proteomes" id="UP000006671">
    <property type="component" value="Unassembled WGS sequence"/>
</dbReference>
<dbReference type="GeneID" id="8857942"/>